<dbReference type="InterPro" id="IPR003689">
    <property type="entry name" value="ZIP"/>
</dbReference>
<evidence type="ECO:0000256" key="2">
    <source>
        <dbReference type="ARBA" id="ARBA00022692"/>
    </source>
</evidence>
<feature type="transmembrane region" description="Helical" evidence="5">
    <location>
        <begin position="100"/>
        <end position="119"/>
    </location>
</feature>
<dbReference type="EMBL" id="JAUFQS010000007">
    <property type="protein sequence ID" value="MDN3687889.1"/>
    <property type="molecule type" value="Genomic_DNA"/>
</dbReference>
<organism evidence="6 7">
    <name type="scientific">Cyclobacterium jeungdonense</name>
    <dbReference type="NCBI Taxonomy" id="708087"/>
    <lineage>
        <taxon>Bacteria</taxon>
        <taxon>Pseudomonadati</taxon>
        <taxon>Bacteroidota</taxon>
        <taxon>Cytophagia</taxon>
        <taxon>Cytophagales</taxon>
        <taxon>Cyclobacteriaceae</taxon>
        <taxon>Cyclobacterium</taxon>
    </lineage>
</organism>
<proteinExistence type="predicted"/>
<evidence type="ECO:0000313" key="6">
    <source>
        <dbReference type="EMBL" id="MDN3687889.1"/>
    </source>
</evidence>
<dbReference type="PANTHER" id="PTHR11040">
    <property type="entry name" value="ZINC/IRON TRANSPORTER"/>
    <property type="match status" value="1"/>
</dbReference>
<evidence type="ECO:0000256" key="1">
    <source>
        <dbReference type="ARBA" id="ARBA00004141"/>
    </source>
</evidence>
<dbReference type="RefSeq" id="WP_163384331.1">
    <property type="nucleotide sequence ID" value="NZ_JAUFQS010000007.1"/>
</dbReference>
<keyword evidence="7" id="KW-1185">Reference proteome</keyword>
<protein>
    <submittedName>
        <fullName evidence="6">ZIP family metal transporter</fullName>
    </submittedName>
</protein>
<keyword evidence="2 5" id="KW-0812">Transmembrane</keyword>
<name>A0ABT8C547_9BACT</name>
<keyword evidence="3 5" id="KW-1133">Transmembrane helix</keyword>
<sequence>MMLHFLLLFLAAFGAGLLALLIPGWKEKSFKLGLIFAGAYLFAITILHILPELFADQNSAYYMGLYILLGFLLQQILNFMSSGIEHGHIHDHGGQSVGNSVWTLMIGLFLHAFLEGTLLSKQPMLAGHHHGSETLLIGIILHKMPEAFALVAVLMTRMKKPGVLLLLIFFSLASPLGMISTDLLYDQEVIGRGTLNILFGLVAGGFLHISTIIFFESSPQHRFQLHKLLIILLASGLAILTEFII</sequence>
<dbReference type="PANTHER" id="PTHR11040:SF44">
    <property type="entry name" value="PROTEIN ZNTC-RELATED"/>
    <property type="match status" value="1"/>
</dbReference>
<dbReference type="Proteomes" id="UP001236663">
    <property type="component" value="Unassembled WGS sequence"/>
</dbReference>
<evidence type="ECO:0000256" key="3">
    <source>
        <dbReference type="ARBA" id="ARBA00022989"/>
    </source>
</evidence>
<comment type="subcellular location">
    <subcellularLocation>
        <location evidence="1">Membrane</location>
        <topology evidence="1">Multi-pass membrane protein</topology>
    </subcellularLocation>
</comment>
<feature type="transmembrane region" description="Helical" evidence="5">
    <location>
        <begin position="163"/>
        <end position="185"/>
    </location>
</feature>
<accession>A0ABT8C547</accession>
<comment type="caution">
    <text evidence="6">The sequence shown here is derived from an EMBL/GenBank/DDBJ whole genome shotgun (WGS) entry which is preliminary data.</text>
</comment>
<feature type="transmembrane region" description="Helical" evidence="5">
    <location>
        <begin position="29"/>
        <end position="50"/>
    </location>
</feature>
<feature type="transmembrane region" description="Helical" evidence="5">
    <location>
        <begin position="197"/>
        <end position="215"/>
    </location>
</feature>
<gene>
    <name evidence="6" type="ORF">QWZ15_08610</name>
</gene>
<dbReference type="Pfam" id="PF02535">
    <property type="entry name" value="Zip"/>
    <property type="match status" value="1"/>
</dbReference>
<reference evidence="7" key="1">
    <citation type="journal article" date="2019" name="Int. J. Syst. Evol. Microbiol.">
        <title>The Global Catalogue of Microorganisms (GCM) 10K type strain sequencing project: providing services to taxonomists for standard genome sequencing and annotation.</title>
        <authorList>
            <consortium name="The Broad Institute Genomics Platform"/>
            <consortium name="The Broad Institute Genome Sequencing Center for Infectious Disease"/>
            <person name="Wu L."/>
            <person name="Ma J."/>
        </authorList>
    </citation>
    <scope>NUCLEOTIDE SEQUENCE [LARGE SCALE GENOMIC DNA]</scope>
    <source>
        <strain evidence="7">CECT 7706</strain>
    </source>
</reference>
<evidence type="ECO:0000256" key="4">
    <source>
        <dbReference type="ARBA" id="ARBA00023136"/>
    </source>
</evidence>
<keyword evidence="4 5" id="KW-0472">Membrane</keyword>
<evidence type="ECO:0000256" key="5">
    <source>
        <dbReference type="SAM" id="Phobius"/>
    </source>
</evidence>
<evidence type="ECO:0000313" key="7">
    <source>
        <dbReference type="Proteomes" id="UP001236663"/>
    </source>
</evidence>
<feature type="transmembrane region" description="Helical" evidence="5">
    <location>
        <begin position="62"/>
        <end position="80"/>
    </location>
</feature>
<feature type="transmembrane region" description="Helical" evidence="5">
    <location>
        <begin position="227"/>
        <end position="244"/>
    </location>
</feature>